<comment type="similarity">
    <text evidence="1">Belongs to the bacterial solute-binding protein 5 family.</text>
</comment>
<reference evidence="5 6" key="2">
    <citation type="journal article" date="2016" name="Genome Announc.">
        <title>Draft Genome Sequence of a Versatile Hydrocarbon-Degrading Bacterium, Rhodococcus pyridinivorans Strain KG-16, Collected from Oil Fields in India.</title>
        <authorList>
            <person name="Aggarwal R.K."/>
            <person name="Dawar C."/>
            <person name="Phanindranath R."/>
            <person name="Mutnuri L."/>
            <person name="Dayal A.M."/>
        </authorList>
    </citation>
    <scope>NUCLEOTIDE SEQUENCE [LARGE SCALE GENOMIC DNA]</scope>
    <source>
        <strain evidence="5 6">KG-16</strain>
    </source>
</reference>
<dbReference type="InterPro" id="IPR030678">
    <property type="entry name" value="Peptide/Ni-bd"/>
</dbReference>
<dbReference type="Pfam" id="PF00496">
    <property type="entry name" value="SBP_bac_5"/>
    <property type="match status" value="1"/>
</dbReference>
<dbReference type="Gene3D" id="3.10.105.10">
    <property type="entry name" value="Dipeptide-binding Protein, Domain 3"/>
    <property type="match status" value="1"/>
</dbReference>
<dbReference type="InterPro" id="IPR039424">
    <property type="entry name" value="SBP_5"/>
</dbReference>
<dbReference type="PIRSF" id="PIRSF002741">
    <property type="entry name" value="MppA"/>
    <property type="match status" value="1"/>
</dbReference>
<dbReference type="InterPro" id="IPR000914">
    <property type="entry name" value="SBP_5_dom"/>
</dbReference>
<dbReference type="GO" id="GO:0015833">
    <property type="term" value="P:peptide transport"/>
    <property type="evidence" value="ECO:0007669"/>
    <property type="project" value="TreeGrafter"/>
</dbReference>
<proteinExistence type="inferred from homology"/>
<reference evidence="6" key="1">
    <citation type="submission" date="2015-01" db="EMBL/GenBank/DDBJ databases">
        <title>Draft genome sequence of Rhodococcus pyridinivorans strain KG-16, a hydrocarbon-degrading bacterium.</title>
        <authorList>
            <person name="Aggarwal R.K."/>
            <person name="Dawar C."/>
        </authorList>
    </citation>
    <scope>NUCLEOTIDE SEQUENCE [LARGE SCALE GENOMIC DNA]</scope>
    <source>
        <strain evidence="6">KG-16</strain>
    </source>
</reference>
<evidence type="ECO:0000256" key="3">
    <source>
        <dbReference type="ARBA" id="ARBA00022729"/>
    </source>
</evidence>
<accession>A0A0V9UQ53</accession>
<dbReference type="SUPFAM" id="SSF53850">
    <property type="entry name" value="Periplasmic binding protein-like II"/>
    <property type="match status" value="1"/>
</dbReference>
<evidence type="ECO:0000313" key="5">
    <source>
        <dbReference type="EMBL" id="KSZ60126.1"/>
    </source>
</evidence>
<comment type="caution">
    <text evidence="5">The sequence shown here is derived from an EMBL/GenBank/DDBJ whole genome shotgun (WGS) entry which is preliminary data.</text>
</comment>
<evidence type="ECO:0000259" key="4">
    <source>
        <dbReference type="Pfam" id="PF00496"/>
    </source>
</evidence>
<evidence type="ECO:0000256" key="2">
    <source>
        <dbReference type="ARBA" id="ARBA00022448"/>
    </source>
</evidence>
<dbReference type="RefSeq" id="WP_060650250.1">
    <property type="nucleotide sequence ID" value="NZ_AZXY01000001.1"/>
</dbReference>
<dbReference type="GO" id="GO:0042597">
    <property type="term" value="C:periplasmic space"/>
    <property type="evidence" value="ECO:0007669"/>
    <property type="project" value="UniProtKB-ARBA"/>
</dbReference>
<gene>
    <name evidence="5" type="ORF">Z045_01210</name>
</gene>
<dbReference type="GO" id="GO:1904680">
    <property type="term" value="F:peptide transmembrane transporter activity"/>
    <property type="evidence" value="ECO:0007669"/>
    <property type="project" value="TreeGrafter"/>
</dbReference>
<dbReference type="GO" id="GO:0043190">
    <property type="term" value="C:ATP-binding cassette (ABC) transporter complex"/>
    <property type="evidence" value="ECO:0007669"/>
    <property type="project" value="InterPro"/>
</dbReference>
<evidence type="ECO:0000313" key="6">
    <source>
        <dbReference type="Proteomes" id="UP000053060"/>
    </source>
</evidence>
<dbReference type="Gene3D" id="3.40.190.10">
    <property type="entry name" value="Periplasmic binding protein-like II"/>
    <property type="match status" value="1"/>
</dbReference>
<dbReference type="EMBL" id="AZXY01000001">
    <property type="protein sequence ID" value="KSZ60126.1"/>
    <property type="molecule type" value="Genomic_DNA"/>
</dbReference>
<organism evidence="5 6">
    <name type="scientific">Rhodococcus pyridinivorans KG-16</name>
    <dbReference type="NCBI Taxonomy" id="1441730"/>
    <lineage>
        <taxon>Bacteria</taxon>
        <taxon>Bacillati</taxon>
        <taxon>Actinomycetota</taxon>
        <taxon>Actinomycetes</taxon>
        <taxon>Mycobacteriales</taxon>
        <taxon>Nocardiaceae</taxon>
        <taxon>Rhodococcus</taxon>
    </lineage>
</organism>
<dbReference type="PROSITE" id="PS51257">
    <property type="entry name" value="PROKAR_LIPOPROTEIN"/>
    <property type="match status" value="1"/>
</dbReference>
<dbReference type="AlphaFoldDB" id="A0A0V9UQ53"/>
<name>A0A0V9UQ53_9NOCA</name>
<dbReference type="PANTHER" id="PTHR30290:SF9">
    <property type="entry name" value="OLIGOPEPTIDE-BINDING PROTEIN APPA"/>
    <property type="match status" value="1"/>
</dbReference>
<protein>
    <submittedName>
        <fullName evidence="5">ABC transporter substrate-binding protein</fullName>
    </submittedName>
</protein>
<dbReference type="PANTHER" id="PTHR30290">
    <property type="entry name" value="PERIPLASMIC BINDING COMPONENT OF ABC TRANSPORTER"/>
    <property type="match status" value="1"/>
</dbReference>
<dbReference type="CDD" id="cd00995">
    <property type="entry name" value="PBP2_NikA_DppA_OppA_like"/>
    <property type="match status" value="1"/>
</dbReference>
<evidence type="ECO:0000256" key="1">
    <source>
        <dbReference type="ARBA" id="ARBA00005695"/>
    </source>
</evidence>
<sequence length="523" mass="55867">MFGKRHLARGFAAACAGVLLLSGCGGGDTADASETTAAGDPVAGGELVALQLSEPRTLDPGGLSNTWAHHPIVGNALYGTLMTNDPTTLEVEYGLATGFTTDDGGRTFTLTLRPDVTFTDGTPFDAAAVEFNWRRIADPATGSSGIRQAAQITGYEVVDPGTLKITLAEPNPHFAQGVIANALNWIASPTALQKGQAEFDANPVGAGPFTLVNWTRQAEMTFEKNPDYWDAPKPYLDRLVVRGVSDGPQRINAVTTGAADLSLEANWSNLAKADAAGLQTVVTEVGGGQTLALNLRRAPFDDERARRAVALALDLDGLNSVVYNGDGVVPTSLFAESSPLYTDVEWPTANAEEARKLFDELAAEGKPVSFTFLSYPTTDTRTTGETIQAQLSAFDNVDVQVEVLDYAQATARSNARDFDMMVSSAAVQDPDYTLWTAFHSRSPGNFTGVADPELDAALDRGRLSESTDERKDVYAEAEQRIVELTPAIFYIAAAPSLMASPDVQGIEMYTLGSLRPEEIWIED</sequence>
<keyword evidence="2" id="KW-0813">Transport</keyword>
<dbReference type="PATRIC" id="fig|1441730.3.peg.257"/>
<keyword evidence="3" id="KW-0732">Signal</keyword>
<dbReference type="Proteomes" id="UP000053060">
    <property type="component" value="Unassembled WGS sequence"/>
</dbReference>
<feature type="domain" description="Solute-binding protein family 5" evidence="4">
    <location>
        <begin position="90"/>
        <end position="442"/>
    </location>
</feature>